<evidence type="ECO:0000313" key="2">
    <source>
        <dbReference type="Proteomes" id="UP000308600"/>
    </source>
</evidence>
<gene>
    <name evidence="1" type="ORF">BDN72DRAFT_900692</name>
</gene>
<keyword evidence="2" id="KW-1185">Reference proteome</keyword>
<sequence length="380" mass="41347">MALLYKRRWRLKGVHSDSVLALSFNKSGKYLASASLDSRLCVWPWSSSKQEGPKFTIRGAAGFISITWVDEHTLLAGMEDGGIIVARFNKTLLVVTGFDLHRSPVECLDAKGSRIVTGAHSDVCVWDLVSVGNVFQRCTFLRRLDSPPVSGPNQHTPVVAIAVCWVPSFGANALLTSYLGHGIMIWDAVSGGALKALPMVIFSGCASLSRDERRLAVSNFTTGFDIYDTNLMTPTQKIVHDDVLMPSPPRTCLPVAFIHDGMALVGVTPSGTVGIWDWQTEQPLHTLPHEGKPPILALAAHNLENDDFVIATGTGALGDGTYIQIWQTQPTAHAELPTSAPATPTRRFPSVIHYVVVPILLILSVILLDPRTIIFYLFAT</sequence>
<protein>
    <submittedName>
        <fullName evidence="1">WD40 repeat-like protein</fullName>
    </submittedName>
</protein>
<dbReference type="EMBL" id="ML208436">
    <property type="protein sequence ID" value="TFK65466.1"/>
    <property type="molecule type" value="Genomic_DNA"/>
</dbReference>
<dbReference type="Proteomes" id="UP000308600">
    <property type="component" value="Unassembled WGS sequence"/>
</dbReference>
<evidence type="ECO:0000313" key="1">
    <source>
        <dbReference type="EMBL" id="TFK65466.1"/>
    </source>
</evidence>
<reference evidence="1 2" key="1">
    <citation type="journal article" date="2019" name="Nat. Ecol. Evol.">
        <title>Megaphylogeny resolves global patterns of mushroom evolution.</title>
        <authorList>
            <person name="Varga T."/>
            <person name="Krizsan K."/>
            <person name="Foldi C."/>
            <person name="Dima B."/>
            <person name="Sanchez-Garcia M."/>
            <person name="Sanchez-Ramirez S."/>
            <person name="Szollosi G.J."/>
            <person name="Szarkandi J.G."/>
            <person name="Papp V."/>
            <person name="Albert L."/>
            <person name="Andreopoulos W."/>
            <person name="Angelini C."/>
            <person name="Antonin V."/>
            <person name="Barry K.W."/>
            <person name="Bougher N.L."/>
            <person name="Buchanan P."/>
            <person name="Buyck B."/>
            <person name="Bense V."/>
            <person name="Catcheside P."/>
            <person name="Chovatia M."/>
            <person name="Cooper J."/>
            <person name="Damon W."/>
            <person name="Desjardin D."/>
            <person name="Finy P."/>
            <person name="Geml J."/>
            <person name="Haridas S."/>
            <person name="Hughes K."/>
            <person name="Justo A."/>
            <person name="Karasinski D."/>
            <person name="Kautmanova I."/>
            <person name="Kiss B."/>
            <person name="Kocsube S."/>
            <person name="Kotiranta H."/>
            <person name="LaButti K.M."/>
            <person name="Lechner B.E."/>
            <person name="Liimatainen K."/>
            <person name="Lipzen A."/>
            <person name="Lukacs Z."/>
            <person name="Mihaltcheva S."/>
            <person name="Morgado L.N."/>
            <person name="Niskanen T."/>
            <person name="Noordeloos M.E."/>
            <person name="Ohm R.A."/>
            <person name="Ortiz-Santana B."/>
            <person name="Ovrebo C."/>
            <person name="Racz N."/>
            <person name="Riley R."/>
            <person name="Savchenko A."/>
            <person name="Shiryaev A."/>
            <person name="Soop K."/>
            <person name="Spirin V."/>
            <person name="Szebenyi C."/>
            <person name="Tomsovsky M."/>
            <person name="Tulloss R.E."/>
            <person name="Uehling J."/>
            <person name="Grigoriev I.V."/>
            <person name="Vagvolgyi C."/>
            <person name="Papp T."/>
            <person name="Martin F.M."/>
            <person name="Miettinen O."/>
            <person name="Hibbett D.S."/>
            <person name="Nagy L.G."/>
        </authorList>
    </citation>
    <scope>NUCLEOTIDE SEQUENCE [LARGE SCALE GENOMIC DNA]</scope>
    <source>
        <strain evidence="1 2">NL-1719</strain>
    </source>
</reference>
<accession>A0ACD3AIC7</accession>
<organism evidence="1 2">
    <name type="scientific">Pluteus cervinus</name>
    <dbReference type="NCBI Taxonomy" id="181527"/>
    <lineage>
        <taxon>Eukaryota</taxon>
        <taxon>Fungi</taxon>
        <taxon>Dikarya</taxon>
        <taxon>Basidiomycota</taxon>
        <taxon>Agaricomycotina</taxon>
        <taxon>Agaricomycetes</taxon>
        <taxon>Agaricomycetidae</taxon>
        <taxon>Agaricales</taxon>
        <taxon>Pluteineae</taxon>
        <taxon>Pluteaceae</taxon>
        <taxon>Pluteus</taxon>
    </lineage>
</organism>
<name>A0ACD3AIC7_9AGAR</name>
<proteinExistence type="predicted"/>